<organism evidence="1 2">
    <name type="scientific">Elioraea tepida</name>
    <dbReference type="NCBI Taxonomy" id="2843330"/>
    <lineage>
        <taxon>Bacteria</taxon>
        <taxon>Pseudomonadati</taxon>
        <taxon>Pseudomonadota</taxon>
        <taxon>Alphaproteobacteria</taxon>
        <taxon>Acetobacterales</taxon>
        <taxon>Elioraeaceae</taxon>
        <taxon>Elioraea</taxon>
    </lineage>
</organism>
<keyword evidence="2" id="KW-1185">Reference proteome</keyword>
<name>A0A975U4E3_9PROT</name>
<dbReference type="Pfam" id="PF06262">
    <property type="entry name" value="Zincin_1"/>
    <property type="match status" value="1"/>
</dbReference>
<dbReference type="InterPro" id="IPR010428">
    <property type="entry name" value="Zincin_1"/>
</dbReference>
<sequence length="135" mass="15202">MRRFTTPPSLEEIVALADEALAWAAERLPERLAGILDGVHILVEEMPDDETVAELGLENPWDLTGLWRGEPMTQRSVAHPPTTPPAILLYRLPILAEWIETEVSLPALVRNVLIHEIAHQVGFSDAEIERLEREE</sequence>
<evidence type="ECO:0000313" key="2">
    <source>
        <dbReference type="Proteomes" id="UP000694001"/>
    </source>
</evidence>
<evidence type="ECO:0000313" key="1">
    <source>
        <dbReference type="EMBL" id="QXM26281.1"/>
    </source>
</evidence>
<proteinExistence type="predicted"/>
<dbReference type="AlphaFoldDB" id="A0A975U4E3"/>
<dbReference type="KEGG" id="elio:KO353_09660"/>
<protein>
    <submittedName>
        <fullName evidence="1">Metallopeptidase family protein</fullName>
    </submittedName>
</protein>
<gene>
    <name evidence="1" type="ORF">KO353_09660</name>
</gene>
<dbReference type="EMBL" id="CP076448">
    <property type="protein sequence ID" value="QXM26281.1"/>
    <property type="molecule type" value="Genomic_DNA"/>
</dbReference>
<dbReference type="CDD" id="cd12952">
    <property type="entry name" value="MMP_ACEL2062"/>
    <property type="match status" value="1"/>
</dbReference>
<accession>A0A975U4E3</accession>
<reference evidence="1" key="1">
    <citation type="submission" date="2021-06" db="EMBL/GenBank/DDBJ databases">
        <title>Elioraea tepida, sp. nov., a moderately thermophilic aerobic anoxygenic phototrophic bacterium isolated from an alkaline siliceous hot spring mat community in Yellowstone National Park, WY, USA.</title>
        <authorList>
            <person name="Saini M.K."/>
            <person name="Yoshida S."/>
            <person name="Sebastian A."/>
            <person name="Hirose S."/>
            <person name="Hara E."/>
            <person name="Tamaki H."/>
            <person name="Soulier N.T."/>
            <person name="Albert I."/>
            <person name="Hanada S."/>
            <person name="Bryant D.A."/>
            <person name="Tank M."/>
        </authorList>
    </citation>
    <scope>NUCLEOTIDE SEQUENCE</scope>
    <source>
        <strain evidence="1">MS-P2</strain>
    </source>
</reference>
<dbReference type="Proteomes" id="UP000694001">
    <property type="component" value="Chromosome"/>
</dbReference>